<dbReference type="AlphaFoldDB" id="A0A6H5H889"/>
<evidence type="ECO:0000313" key="2">
    <source>
        <dbReference type="EMBL" id="CAB0012585.1"/>
    </source>
</evidence>
<dbReference type="Proteomes" id="UP000479000">
    <property type="component" value="Unassembled WGS sequence"/>
</dbReference>
<evidence type="ECO:0000313" key="3">
    <source>
        <dbReference type="Proteomes" id="UP000479000"/>
    </source>
</evidence>
<protein>
    <submittedName>
        <fullName evidence="2">Uncharacterized protein</fullName>
    </submittedName>
</protein>
<keyword evidence="3" id="KW-1185">Reference proteome</keyword>
<dbReference type="EMBL" id="CADCXU010025565">
    <property type="protein sequence ID" value="CAB0012585.1"/>
    <property type="molecule type" value="Genomic_DNA"/>
</dbReference>
<evidence type="ECO:0000256" key="1">
    <source>
        <dbReference type="SAM" id="MobiDB-lite"/>
    </source>
</evidence>
<gene>
    <name evidence="2" type="ORF">NTEN_LOCUS17300</name>
</gene>
<accession>A0A6H5H889</accession>
<reference evidence="2 3" key="1">
    <citation type="submission" date="2020-02" db="EMBL/GenBank/DDBJ databases">
        <authorList>
            <person name="Ferguson B K."/>
        </authorList>
    </citation>
    <scope>NUCLEOTIDE SEQUENCE [LARGE SCALE GENOMIC DNA]</scope>
</reference>
<name>A0A6H5H889_9HEMI</name>
<feature type="compositionally biased region" description="Pro residues" evidence="1">
    <location>
        <begin position="82"/>
        <end position="93"/>
    </location>
</feature>
<organism evidence="2 3">
    <name type="scientific">Nesidiocoris tenuis</name>
    <dbReference type="NCBI Taxonomy" id="355587"/>
    <lineage>
        <taxon>Eukaryota</taxon>
        <taxon>Metazoa</taxon>
        <taxon>Ecdysozoa</taxon>
        <taxon>Arthropoda</taxon>
        <taxon>Hexapoda</taxon>
        <taxon>Insecta</taxon>
        <taxon>Pterygota</taxon>
        <taxon>Neoptera</taxon>
        <taxon>Paraneoptera</taxon>
        <taxon>Hemiptera</taxon>
        <taxon>Heteroptera</taxon>
        <taxon>Panheteroptera</taxon>
        <taxon>Cimicomorpha</taxon>
        <taxon>Miridae</taxon>
        <taxon>Dicyphina</taxon>
        <taxon>Nesidiocoris</taxon>
    </lineage>
</organism>
<feature type="non-terminal residue" evidence="2">
    <location>
        <position position="1"/>
    </location>
</feature>
<feature type="region of interest" description="Disordered" evidence="1">
    <location>
        <begin position="53"/>
        <end position="109"/>
    </location>
</feature>
<feature type="region of interest" description="Disordered" evidence="1">
    <location>
        <begin position="1"/>
        <end position="27"/>
    </location>
</feature>
<sequence length="126" mass="13759">PTASFACEGRVAMTTQPHPPPLLPNNRKRLRGILRPLSRQSRALLQRTFEILNRSPHVATPPAETRLGKLGKRKTSGASSAAPPPRPSPPPSQPRAARRRRRINSLGLERRTASARLGFLLLGPTA</sequence>
<proteinExistence type="predicted"/>